<dbReference type="InterPro" id="IPR036388">
    <property type="entry name" value="WH-like_DNA-bd_sf"/>
</dbReference>
<dbReference type="Proteomes" id="UP000054978">
    <property type="component" value="Unassembled WGS sequence"/>
</dbReference>
<dbReference type="GO" id="GO:0003677">
    <property type="term" value="F:DNA binding"/>
    <property type="evidence" value="ECO:0007669"/>
    <property type="project" value="UniProtKB-KW"/>
</dbReference>
<dbReference type="PROSITE" id="PS50949">
    <property type="entry name" value="HTH_GNTR"/>
    <property type="match status" value="1"/>
</dbReference>
<accession>A0A158AV30</accession>
<dbReference type="SUPFAM" id="SSF64288">
    <property type="entry name" value="Chorismate lyase-like"/>
    <property type="match status" value="1"/>
</dbReference>
<dbReference type="PANTHER" id="PTHR44846">
    <property type="entry name" value="MANNOSYL-D-GLYCERATE TRANSPORT/METABOLISM SYSTEM REPRESSOR MNGR-RELATED"/>
    <property type="match status" value="1"/>
</dbReference>
<protein>
    <submittedName>
        <fullName evidence="6">GntR family transcriptional regulator</fullName>
    </submittedName>
</protein>
<feature type="domain" description="HTH gntR-type" evidence="5">
    <location>
        <begin position="14"/>
        <end position="82"/>
    </location>
</feature>
<dbReference type="STRING" id="1777144.AWB83_02403"/>
<organism evidence="6 7">
    <name type="scientific">Caballeronia ptereochthonis</name>
    <dbReference type="NCBI Taxonomy" id="1777144"/>
    <lineage>
        <taxon>Bacteria</taxon>
        <taxon>Pseudomonadati</taxon>
        <taxon>Pseudomonadota</taxon>
        <taxon>Betaproteobacteria</taxon>
        <taxon>Burkholderiales</taxon>
        <taxon>Burkholderiaceae</taxon>
        <taxon>Caballeronia</taxon>
    </lineage>
</organism>
<dbReference type="FunFam" id="1.10.10.10:FF:000079">
    <property type="entry name" value="GntR family transcriptional regulator"/>
    <property type="match status" value="1"/>
</dbReference>
<dbReference type="SMART" id="SM00866">
    <property type="entry name" value="UTRA"/>
    <property type="match status" value="1"/>
</dbReference>
<evidence type="ECO:0000313" key="7">
    <source>
        <dbReference type="Proteomes" id="UP000054978"/>
    </source>
</evidence>
<dbReference type="GO" id="GO:0003700">
    <property type="term" value="F:DNA-binding transcription factor activity"/>
    <property type="evidence" value="ECO:0007669"/>
    <property type="project" value="InterPro"/>
</dbReference>
<keyword evidence="3" id="KW-0804">Transcription</keyword>
<dbReference type="GO" id="GO:0045892">
    <property type="term" value="P:negative regulation of DNA-templated transcription"/>
    <property type="evidence" value="ECO:0007669"/>
    <property type="project" value="TreeGrafter"/>
</dbReference>
<dbReference type="AlphaFoldDB" id="A0A158AV30"/>
<dbReference type="SUPFAM" id="SSF46785">
    <property type="entry name" value="Winged helix' DNA-binding domain"/>
    <property type="match status" value="1"/>
</dbReference>
<dbReference type="Gene3D" id="3.40.1410.10">
    <property type="entry name" value="Chorismate lyase-like"/>
    <property type="match status" value="1"/>
</dbReference>
<sequence length="272" mass="30250">MPTRRPAVSPDSHIPLYAQIKDTLRAGILDGRYPPHSRMPSESELQAMFDVSRITIRQALGDLQKEGLIFKVHGKGSFVSQPKAFQNVTSLQGFAEAMSESGHEIVNRVVHFRFAPAPDEVAARLGLAAGSDVAEIHRVRLLNRQPVSYEVTFLPEALGRQLKRVELATRDIFLILENDCAVPLGHADLAIDAIAAPAAIADGLDVKKGAPLLRIERLTHDADGQPVDFEYLYFRGDTFQYRLRIDRERPPANGAHEPARVIRSRHKQSKNN</sequence>
<evidence type="ECO:0000313" key="6">
    <source>
        <dbReference type="EMBL" id="SAK61615.1"/>
    </source>
</evidence>
<dbReference type="PRINTS" id="PR00035">
    <property type="entry name" value="HTHGNTR"/>
</dbReference>
<dbReference type="OrthoDB" id="8584262at2"/>
<dbReference type="EMBL" id="FCOB02000009">
    <property type="protein sequence ID" value="SAK61615.1"/>
    <property type="molecule type" value="Genomic_DNA"/>
</dbReference>
<dbReference type="InterPro" id="IPR050679">
    <property type="entry name" value="Bact_HTH_transcr_reg"/>
</dbReference>
<gene>
    <name evidence="6" type="ORF">AWB83_02403</name>
</gene>
<keyword evidence="7" id="KW-1185">Reference proteome</keyword>
<dbReference type="Gene3D" id="1.10.10.10">
    <property type="entry name" value="Winged helix-like DNA-binding domain superfamily/Winged helix DNA-binding domain"/>
    <property type="match status" value="1"/>
</dbReference>
<comment type="caution">
    <text evidence="6">The sequence shown here is derived from an EMBL/GenBank/DDBJ whole genome shotgun (WGS) entry which is preliminary data.</text>
</comment>
<dbReference type="Pfam" id="PF07702">
    <property type="entry name" value="UTRA"/>
    <property type="match status" value="1"/>
</dbReference>
<evidence type="ECO:0000256" key="2">
    <source>
        <dbReference type="ARBA" id="ARBA00023125"/>
    </source>
</evidence>
<proteinExistence type="predicted"/>
<keyword evidence="1" id="KW-0805">Transcription regulation</keyword>
<dbReference type="RefSeq" id="WP_087045516.1">
    <property type="nucleotide sequence ID" value="NZ_FCOB02000009.1"/>
</dbReference>
<dbReference type="InterPro" id="IPR000524">
    <property type="entry name" value="Tscrpt_reg_HTH_GntR"/>
</dbReference>
<dbReference type="InterPro" id="IPR011663">
    <property type="entry name" value="UTRA"/>
</dbReference>
<keyword evidence="2" id="KW-0238">DNA-binding</keyword>
<dbReference type="InterPro" id="IPR036390">
    <property type="entry name" value="WH_DNA-bd_sf"/>
</dbReference>
<evidence type="ECO:0000259" key="5">
    <source>
        <dbReference type="PROSITE" id="PS50949"/>
    </source>
</evidence>
<evidence type="ECO:0000256" key="4">
    <source>
        <dbReference type="SAM" id="MobiDB-lite"/>
    </source>
</evidence>
<dbReference type="SMART" id="SM00345">
    <property type="entry name" value="HTH_GNTR"/>
    <property type="match status" value="1"/>
</dbReference>
<name>A0A158AV30_9BURK</name>
<dbReference type="CDD" id="cd07377">
    <property type="entry name" value="WHTH_GntR"/>
    <property type="match status" value="1"/>
</dbReference>
<reference evidence="6" key="1">
    <citation type="submission" date="2016-01" db="EMBL/GenBank/DDBJ databases">
        <authorList>
            <person name="Peeters C."/>
        </authorList>
    </citation>
    <scope>NUCLEOTIDE SEQUENCE [LARGE SCALE GENOMIC DNA]</scope>
    <source>
        <strain evidence="6">LMG 29326</strain>
    </source>
</reference>
<dbReference type="InterPro" id="IPR028978">
    <property type="entry name" value="Chorismate_lyase_/UTRA_dom_sf"/>
</dbReference>
<feature type="region of interest" description="Disordered" evidence="4">
    <location>
        <begin position="248"/>
        <end position="272"/>
    </location>
</feature>
<evidence type="ECO:0000256" key="3">
    <source>
        <dbReference type="ARBA" id="ARBA00023163"/>
    </source>
</evidence>
<dbReference type="PANTHER" id="PTHR44846:SF1">
    <property type="entry name" value="MANNOSYL-D-GLYCERATE TRANSPORT_METABOLISM SYSTEM REPRESSOR MNGR-RELATED"/>
    <property type="match status" value="1"/>
</dbReference>
<evidence type="ECO:0000256" key="1">
    <source>
        <dbReference type="ARBA" id="ARBA00023015"/>
    </source>
</evidence>
<feature type="compositionally biased region" description="Basic residues" evidence="4">
    <location>
        <begin position="262"/>
        <end position="272"/>
    </location>
</feature>
<dbReference type="Pfam" id="PF00392">
    <property type="entry name" value="GntR"/>
    <property type="match status" value="1"/>
</dbReference>